<sequence>MADYKKAIEKALKNEGGYVFDPDDAGGETFAGIARSYHKIWKGWKIIDNYKKEFNLPKDKKQFNDKCFSDKKLMALVHSFYKDNFWDPFKLDLIPSFDISFLIFDTAINMGLVKAIKFAQQAVGLKETGKYDDELFNRLVKYGKK</sequence>
<name>A0AAE7RY99_9CAUD</name>
<dbReference type="Proteomes" id="UP000827442">
    <property type="component" value="Segment"/>
</dbReference>
<dbReference type="Gene3D" id="1.20.141.10">
    <property type="entry name" value="Chitosanase, subunit A, domain 1"/>
    <property type="match status" value="1"/>
</dbReference>
<evidence type="ECO:0000313" key="2">
    <source>
        <dbReference type="EMBL" id="QWM90359.1"/>
    </source>
</evidence>
<dbReference type="SUPFAM" id="SSF53955">
    <property type="entry name" value="Lysozyme-like"/>
    <property type="match status" value="1"/>
</dbReference>
<organism evidence="2 3">
    <name type="scientific">uncultured phage cr17_1</name>
    <dbReference type="NCBI Taxonomy" id="2986404"/>
    <lineage>
        <taxon>Viruses</taxon>
        <taxon>Duplodnaviria</taxon>
        <taxon>Heunggongvirae</taxon>
        <taxon>Uroviricota</taxon>
        <taxon>Caudoviricetes</taxon>
        <taxon>Crassvirales</taxon>
        <taxon>Intestiviridae</taxon>
        <taxon>Crudevirinae</taxon>
        <taxon>Endlipuvirus</taxon>
        <taxon>Endlipuvirus intestinihominis</taxon>
    </lineage>
</organism>
<protein>
    <submittedName>
        <fullName evidence="2">Lyzozyme</fullName>
    </submittedName>
</protein>
<reference evidence="2 3" key="1">
    <citation type="submission" date="2021-04" db="EMBL/GenBank/DDBJ databases">
        <authorList>
            <person name="Shkoporov A.N."/>
            <person name="Stockdale S.R."/>
            <person name="Guerin E."/>
            <person name="Ross R.P."/>
            <person name="Hill C."/>
        </authorList>
    </citation>
    <scope>NUCLEOTIDE SEQUENCE [LARGE SCALE GENOMIC DNA]</scope>
    <source>
        <strain evidence="3">cr17_1</strain>
    </source>
</reference>
<evidence type="ECO:0000313" key="3">
    <source>
        <dbReference type="Proteomes" id="UP000827442"/>
    </source>
</evidence>
<keyword evidence="3" id="KW-1185">Reference proteome</keyword>
<dbReference type="GeneID" id="75691647"/>
<dbReference type="InterPro" id="IPR008565">
    <property type="entry name" value="TtsA-like_GH18_dom"/>
</dbReference>
<dbReference type="InterPro" id="IPR023346">
    <property type="entry name" value="Lysozyme-like_dom_sf"/>
</dbReference>
<dbReference type="EMBL" id="MZ130488">
    <property type="protein sequence ID" value="QWM90359.1"/>
    <property type="molecule type" value="Genomic_DNA"/>
</dbReference>
<evidence type="ECO:0000259" key="1">
    <source>
        <dbReference type="Pfam" id="PF05838"/>
    </source>
</evidence>
<proteinExistence type="predicted"/>
<dbReference type="KEGG" id="vg:75691647"/>
<feature type="domain" description="TtsA-like Glycoside hydrolase family 108" evidence="1">
    <location>
        <begin position="9"/>
        <end position="111"/>
    </location>
</feature>
<dbReference type="RefSeq" id="YP_010359931.1">
    <property type="nucleotide sequence ID" value="NC_062778.1"/>
</dbReference>
<gene>
    <name evidence="2" type="primary">gp_25622</name>
</gene>
<dbReference type="Pfam" id="PF05838">
    <property type="entry name" value="Glyco_hydro_108"/>
    <property type="match status" value="1"/>
</dbReference>
<accession>A0AAE7RY99</accession>